<dbReference type="EMBL" id="JAULSO010000001">
    <property type="protein sequence ID" value="KAK3695330.1"/>
    <property type="molecule type" value="Genomic_DNA"/>
</dbReference>
<dbReference type="PROSITE" id="PS50297">
    <property type="entry name" value="ANK_REP_REGION"/>
    <property type="match status" value="4"/>
</dbReference>
<evidence type="ECO:0000256" key="4">
    <source>
        <dbReference type="SAM" id="MobiDB-lite"/>
    </source>
</evidence>
<keyword evidence="1" id="KW-0677">Repeat</keyword>
<dbReference type="Pfam" id="PF00023">
    <property type="entry name" value="Ank"/>
    <property type="match status" value="2"/>
</dbReference>
<feature type="region of interest" description="Disordered" evidence="4">
    <location>
        <begin position="1190"/>
        <end position="1209"/>
    </location>
</feature>
<feature type="region of interest" description="Disordered" evidence="4">
    <location>
        <begin position="602"/>
        <end position="686"/>
    </location>
</feature>
<dbReference type="PANTHER" id="PTHR24198">
    <property type="entry name" value="ANKYRIN REPEAT AND PROTEIN KINASE DOMAIN-CONTAINING PROTEIN"/>
    <property type="match status" value="1"/>
</dbReference>
<protein>
    <recommendedName>
        <fullName evidence="7">Ankyrin repeat protein</fullName>
    </recommendedName>
</protein>
<feature type="repeat" description="ANK" evidence="3">
    <location>
        <begin position="1481"/>
        <end position="1513"/>
    </location>
</feature>
<evidence type="ECO:0000256" key="2">
    <source>
        <dbReference type="ARBA" id="ARBA00023043"/>
    </source>
</evidence>
<dbReference type="Proteomes" id="UP001270362">
    <property type="component" value="Unassembled WGS sequence"/>
</dbReference>
<evidence type="ECO:0000313" key="5">
    <source>
        <dbReference type="EMBL" id="KAK3695330.1"/>
    </source>
</evidence>
<evidence type="ECO:0000313" key="6">
    <source>
        <dbReference type="Proteomes" id="UP001270362"/>
    </source>
</evidence>
<dbReference type="Gene3D" id="1.25.40.20">
    <property type="entry name" value="Ankyrin repeat-containing domain"/>
    <property type="match status" value="3"/>
</dbReference>
<feature type="region of interest" description="Disordered" evidence="4">
    <location>
        <begin position="1757"/>
        <end position="1777"/>
    </location>
</feature>
<keyword evidence="6" id="KW-1185">Reference proteome</keyword>
<dbReference type="SMART" id="SM00248">
    <property type="entry name" value="ANK"/>
    <property type="match status" value="10"/>
</dbReference>
<dbReference type="InterPro" id="IPR002110">
    <property type="entry name" value="Ankyrin_rpt"/>
</dbReference>
<name>A0AAE0XL01_9PEZI</name>
<feature type="repeat" description="ANK" evidence="3">
    <location>
        <begin position="821"/>
        <end position="846"/>
    </location>
</feature>
<reference evidence="5" key="2">
    <citation type="submission" date="2023-06" db="EMBL/GenBank/DDBJ databases">
        <authorList>
            <consortium name="Lawrence Berkeley National Laboratory"/>
            <person name="Haridas S."/>
            <person name="Hensen N."/>
            <person name="Bonometti L."/>
            <person name="Westerberg I."/>
            <person name="Brannstrom I.O."/>
            <person name="Guillou S."/>
            <person name="Cros-Aarteil S."/>
            <person name="Calhoun S."/>
            <person name="Kuo A."/>
            <person name="Mondo S."/>
            <person name="Pangilinan J."/>
            <person name="Riley R."/>
            <person name="Labutti K."/>
            <person name="Andreopoulos B."/>
            <person name="Lipzen A."/>
            <person name="Chen C."/>
            <person name="Yanf M."/>
            <person name="Daum C."/>
            <person name="Ng V."/>
            <person name="Clum A."/>
            <person name="Steindorff A."/>
            <person name="Ohm R."/>
            <person name="Martin F."/>
            <person name="Silar P."/>
            <person name="Natvig D."/>
            <person name="Lalanne C."/>
            <person name="Gautier V."/>
            <person name="Ament-Velasquez S.L."/>
            <person name="Kruys A."/>
            <person name="Hutchinson M.I."/>
            <person name="Powell A.J."/>
            <person name="Barry K."/>
            <person name="Miller A.N."/>
            <person name="Grigoriev I.V."/>
            <person name="Debuchy R."/>
            <person name="Gladieux P."/>
            <person name="Thoren M.H."/>
            <person name="Johannesson H."/>
        </authorList>
    </citation>
    <scope>NUCLEOTIDE SEQUENCE</scope>
    <source>
        <strain evidence="5">CBS 314.62</strain>
    </source>
</reference>
<evidence type="ECO:0000256" key="3">
    <source>
        <dbReference type="PROSITE-ProRule" id="PRU00023"/>
    </source>
</evidence>
<feature type="compositionally biased region" description="Acidic residues" evidence="4">
    <location>
        <begin position="1190"/>
        <end position="1206"/>
    </location>
</feature>
<evidence type="ECO:0008006" key="7">
    <source>
        <dbReference type="Google" id="ProtNLM"/>
    </source>
</evidence>
<dbReference type="Pfam" id="PF12796">
    <property type="entry name" value="Ank_2"/>
    <property type="match status" value="1"/>
</dbReference>
<feature type="repeat" description="ANK" evidence="3">
    <location>
        <begin position="538"/>
        <end position="565"/>
    </location>
</feature>
<gene>
    <name evidence="5" type="ORF">B0T22DRAFT_369114</name>
</gene>
<feature type="repeat" description="ANK" evidence="3">
    <location>
        <begin position="571"/>
        <end position="603"/>
    </location>
</feature>
<sequence>MPPNTSSTPLAPVPLPELVEYIGNHPETPLGELIEPYRDHEAHLRQVFAQDPDNELLEDPYVNVLPVFTEHTPSIKVRARHLDNESDEEKSRYIMPLPHNLRRPNGSPAVVQTFKEFQHNFNVFSESALLDLNWSNVVASGSAVVSCLLPVPQQYNGSKRGLREFYHEKFAPASDVDLFLYGLTEEEAIEKIKDIETRVRDALLTETTTVRTKHAVTICSQYPTRHIQIVLRIYKSVSEIVTGFDIDCSGAAYDGKQVYCTPRALQAYMTQINHIDLSRRSPSYESRLSKYSHRGFEVYWSGLDRSRVDPTIFERSFQRTLGLARLLVLERLPTVAARDSYLDKRRQERGRPRIDRHYRGFRSLGGNIKEFHEDEIADWVNEEEVSNYHTFTIPYGEKFHAKKIEKLCYTRDLLLNAEWNQPEDRKVYLHRHPAFFGRFDDVAKDCCGYCPVAVTEEEKEVAEAEAKIYVSGKISFMKDDPGRQSIGSFHPLNDDDWTEMAYVGNSARLCQAIVDQDVEHVEDWLAQEGADPNSRDHTGRTPLHLAVMNSTPEIVRRLIDAGARLVSRLADGRTALHLAAARGNVEILKLLMEKSIANEAEYEEKKDQQRQERSPGHEQRVEAKKDEDEDDEDNDMDVDEESDGEEVDDDDSDDEIQSMATGSFVKVGREKADAKQDELVPEEGDEEPDFFDVNVIAWDTPCSALHFAILEGHDEVVKALCQEYGADVLLPVKFLDQKKNPKGALLTLVLALALPVEKAKSMAQTLLSLGASSAQADLNGITAFHRYVEQNAESLLQTLWELDATGTKTAINHMVFPAYGKSETPLQIAIKNGNLSLVLKLLENGAIAPEVDFETWLKSAKQSRISQQLRSFEENQKQFQTGVEQPLIMALQSPNPATALELLERGAGPNVYTAETMRYMQNSYSSNWKGETALDLVKKGLEALRAFGGETGDVSKPSLPPGIETYLENFEEGTYQHWVVSNDIEKARGCYAAMLKEYQDKQVHMSALEGFPEKMAAISETLTTLEKVEQAIISSGGKTFAELNPDLKADGNFAGHIYPRFGMQADYSSIPYQYDFSFGAVRDVTAARKVAYVKLFEAAWSGDLETIKTLTLTSWDNDKLEPPLKIAVHANAAFNGHFGVGGDNQNNPFSVAFLRGHHAAARGILEIAQAQYTPEEKLKARYRMVTVEEAQEDTDVDEDGSVDSNEDSGPKIFPEIVDAQFTIENIGQVSMQVNSHTKPQEMIAWQCTGFDSNGNQRSIANLLTYSISKKDLEGLRFLLDVYEHFGAQMLESGGEAARFYTFQDHEFQKIIRTGSPEILAEIIRRTGAGLPLQHLVEDSGVELQEKPKYYQGLTVYGKKRKDWAEAGRETIVKPTGSTTSPLLIAAMSGRLENVEWFLSNIPLRHYINFTKTKAAREDERIRHLGQSPGGLDGTISGWLNDRRELILHAAVRISDKRKRNELISYILKTCPQLSVNIKASNDATPLMLACLLGRDDAVKALVDAGADQTTKDNTWDNLLHAALYWTPSAEKLRALLNLLNPSLLATMLKERNKLSHAGRTPLHQWLAAVAASKDAYPTIEEALKVLNVLIEISPEAASRALWMLDGAGDTALHTLVSVNAHPDLIRAIVAFVPGLLSCENAVGRTPAEVAHDSFIASRVSEPNDNLYGWHQQVDPVTKLLAALPTTFVKKDDTGAKLEHEDQTDIAKTWYLCAELLREQAGAELLSTKRRLVSLSEANDVAKRLGEMQASKRYNFRLSTPSEDGGDGEKTIKKPSGTRSDFVSEQYYGAYFDPWDKYAAGNQAGLNTWCRRCSKVHLSVPDVE</sequence>
<feature type="compositionally biased region" description="Basic and acidic residues" evidence="4">
    <location>
        <begin position="603"/>
        <end position="626"/>
    </location>
</feature>
<feature type="compositionally biased region" description="Basic and acidic residues" evidence="4">
    <location>
        <begin position="667"/>
        <end position="678"/>
    </location>
</feature>
<keyword evidence="2 3" id="KW-0040">ANK repeat</keyword>
<dbReference type="SUPFAM" id="SSF48403">
    <property type="entry name" value="Ankyrin repeat"/>
    <property type="match status" value="3"/>
</dbReference>
<feature type="compositionally biased region" description="Acidic residues" evidence="4">
    <location>
        <begin position="627"/>
        <end position="656"/>
    </location>
</feature>
<accession>A0AAE0XL01</accession>
<organism evidence="5 6">
    <name type="scientific">Podospora appendiculata</name>
    <dbReference type="NCBI Taxonomy" id="314037"/>
    <lineage>
        <taxon>Eukaryota</taxon>
        <taxon>Fungi</taxon>
        <taxon>Dikarya</taxon>
        <taxon>Ascomycota</taxon>
        <taxon>Pezizomycotina</taxon>
        <taxon>Sordariomycetes</taxon>
        <taxon>Sordariomycetidae</taxon>
        <taxon>Sordariales</taxon>
        <taxon>Podosporaceae</taxon>
        <taxon>Podospora</taxon>
    </lineage>
</organism>
<comment type="caution">
    <text evidence="5">The sequence shown here is derived from an EMBL/GenBank/DDBJ whole genome shotgun (WGS) entry which is preliminary data.</text>
</comment>
<dbReference type="PANTHER" id="PTHR24198:SF165">
    <property type="entry name" value="ANKYRIN REPEAT-CONTAINING PROTEIN-RELATED"/>
    <property type="match status" value="1"/>
</dbReference>
<reference evidence="5" key="1">
    <citation type="journal article" date="2023" name="Mol. Phylogenet. Evol.">
        <title>Genome-scale phylogeny and comparative genomics of the fungal order Sordariales.</title>
        <authorList>
            <person name="Hensen N."/>
            <person name="Bonometti L."/>
            <person name="Westerberg I."/>
            <person name="Brannstrom I.O."/>
            <person name="Guillou S."/>
            <person name="Cros-Aarteil S."/>
            <person name="Calhoun S."/>
            <person name="Haridas S."/>
            <person name="Kuo A."/>
            <person name="Mondo S."/>
            <person name="Pangilinan J."/>
            <person name="Riley R."/>
            <person name="LaButti K."/>
            <person name="Andreopoulos B."/>
            <person name="Lipzen A."/>
            <person name="Chen C."/>
            <person name="Yan M."/>
            <person name="Daum C."/>
            <person name="Ng V."/>
            <person name="Clum A."/>
            <person name="Steindorff A."/>
            <person name="Ohm R.A."/>
            <person name="Martin F."/>
            <person name="Silar P."/>
            <person name="Natvig D.O."/>
            <person name="Lalanne C."/>
            <person name="Gautier V."/>
            <person name="Ament-Velasquez S.L."/>
            <person name="Kruys A."/>
            <person name="Hutchinson M.I."/>
            <person name="Powell A.J."/>
            <person name="Barry K."/>
            <person name="Miller A.N."/>
            <person name="Grigoriev I.V."/>
            <person name="Debuchy R."/>
            <person name="Gladieux P."/>
            <person name="Hiltunen Thoren M."/>
            <person name="Johannesson H."/>
        </authorList>
    </citation>
    <scope>NUCLEOTIDE SEQUENCE</scope>
    <source>
        <strain evidence="5">CBS 314.62</strain>
    </source>
</reference>
<evidence type="ECO:0000256" key="1">
    <source>
        <dbReference type="ARBA" id="ARBA00022737"/>
    </source>
</evidence>
<dbReference type="PROSITE" id="PS50088">
    <property type="entry name" value="ANK_REPEAT"/>
    <property type="match status" value="4"/>
</dbReference>
<proteinExistence type="predicted"/>
<dbReference type="InterPro" id="IPR036770">
    <property type="entry name" value="Ankyrin_rpt-contain_sf"/>
</dbReference>
<dbReference type="PRINTS" id="PR01415">
    <property type="entry name" value="ANKYRIN"/>
</dbReference>